<organism evidence="10 11">
    <name type="scientific">Tetracentron sinense</name>
    <name type="common">Spur-leaf</name>
    <dbReference type="NCBI Taxonomy" id="13715"/>
    <lineage>
        <taxon>Eukaryota</taxon>
        <taxon>Viridiplantae</taxon>
        <taxon>Streptophyta</taxon>
        <taxon>Embryophyta</taxon>
        <taxon>Tracheophyta</taxon>
        <taxon>Spermatophyta</taxon>
        <taxon>Magnoliopsida</taxon>
        <taxon>Trochodendrales</taxon>
        <taxon>Trochodendraceae</taxon>
        <taxon>Tetracentron</taxon>
    </lineage>
</organism>
<dbReference type="Pfam" id="PF12796">
    <property type="entry name" value="Ank_2"/>
    <property type="match status" value="4"/>
</dbReference>
<feature type="repeat" description="ANK" evidence="7">
    <location>
        <begin position="331"/>
        <end position="364"/>
    </location>
</feature>
<evidence type="ECO:0000256" key="6">
    <source>
        <dbReference type="ARBA" id="ARBA00023136"/>
    </source>
</evidence>
<dbReference type="PANTHER" id="PTHR24186:SF46">
    <property type="entry name" value="PROTEIN ACCELERATED CELL DEATH 6-LIKE"/>
    <property type="match status" value="1"/>
</dbReference>
<feature type="repeat" description="ANK" evidence="7">
    <location>
        <begin position="227"/>
        <end position="260"/>
    </location>
</feature>
<evidence type="ECO:0000256" key="8">
    <source>
        <dbReference type="SAM" id="Phobius"/>
    </source>
</evidence>
<name>A0A834YP52_TETSI</name>
<dbReference type="Pfam" id="PF13962">
    <property type="entry name" value="PGG"/>
    <property type="match status" value="1"/>
</dbReference>
<dbReference type="InterPro" id="IPR036770">
    <property type="entry name" value="Ankyrin_rpt-contain_sf"/>
</dbReference>
<evidence type="ECO:0000256" key="1">
    <source>
        <dbReference type="ARBA" id="ARBA00004141"/>
    </source>
</evidence>
<dbReference type="EMBL" id="JABCRI010000017">
    <property type="protein sequence ID" value="KAF8391360.1"/>
    <property type="molecule type" value="Genomic_DNA"/>
</dbReference>
<feature type="repeat" description="ANK" evidence="7">
    <location>
        <begin position="122"/>
        <end position="144"/>
    </location>
</feature>
<dbReference type="AlphaFoldDB" id="A0A834YP52"/>
<evidence type="ECO:0000313" key="11">
    <source>
        <dbReference type="Proteomes" id="UP000655225"/>
    </source>
</evidence>
<feature type="repeat" description="ANK" evidence="7">
    <location>
        <begin position="261"/>
        <end position="284"/>
    </location>
</feature>
<dbReference type="SUPFAM" id="SSF48403">
    <property type="entry name" value="Ankyrin repeat"/>
    <property type="match status" value="1"/>
</dbReference>
<evidence type="ECO:0000256" key="3">
    <source>
        <dbReference type="ARBA" id="ARBA00022737"/>
    </source>
</evidence>
<dbReference type="SMART" id="SM00248">
    <property type="entry name" value="ANK"/>
    <property type="match status" value="9"/>
</dbReference>
<keyword evidence="11" id="KW-1185">Reference proteome</keyword>
<evidence type="ECO:0000256" key="2">
    <source>
        <dbReference type="ARBA" id="ARBA00022692"/>
    </source>
</evidence>
<dbReference type="OrthoDB" id="10040922at2759"/>
<dbReference type="PROSITE" id="PS50297">
    <property type="entry name" value="ANK_REP_REGION"/>
    <property type="match status" value="6"/>
</dbReference>
<evidence type="ECO:0000313" key="10">
    <source>
        <dbReference type="EMBL" id="KAF8391360.1"/>
    </source>
</evidence>
<sequence length="495" mass="54745">MDPRLYDAATKGNLLLLRDLAQKQGSLLMQLSRPNRNTVLHVAANFDNRSIVELISGYCPNLIEKKNSSGDTPLHIAAKAGHLSVVECLIQWAKYFIGSFSREAGDNGDHDPYVLLRVPNKDGNTALHEAVRSRNPKVVKLLLSADTQSMSMVNKNGESPLYLAADRGLLLTVHQMLDLIRQDTSQSIYGGPNGQTPMHAAVARGHTDILRMLVNEKKDLIKVADYDGRTPLHYAASFGYLKGSILLLSDDASGAYQKDKDGLSPIHMASIKGHIDIVECMLRHCPDLREFLNREDQNVLHVAAMNGKQNVVKSMLKMPELSMLINETDNKGNTPLHLATIHRHPKIVTTLVRDNRVDMSVINDEGLTALDIAEKYIDTLASFRKLLTLAALRTANAPRGQHRTIIEGNSQPDIRRDFTVEFYRDRINTLVLVAALITTVTFAAGFTMPGGYNNDGPRKGLATMLTKIGFHLFLICNTIAMYSSIIAAVTLIWAH</sequence>
<keyword evidence="4 8" id="KW-1133">Transmembrane helix</keyword>
<feature type="repeat" description="ANK" evidence="7">
    <location>
        <begin position="193"/>
        <end position="225"/>
    </location>
</feature>
<proteinExistence type="predicted"/>
<evidence type="ECO:0000256" key="5">
    <source>
        <dbReference type="ARBA" id="ARBA00023043"/>
    </source>
</evidence>
<comment type="caution">
    <text evidence="10">The sequence shown here is derived from an EMBL/GenBank/DDBJ whole genome shotgun (WGS) entry which is preliminary data.</text>
</comment>
<dbReference type="GO" id="GO:0005886">
    <property type="term" value="C:plasma membrane"/>
    <property type="evidence" value="ECO:0007669"/>
    <property type="project" value="TreeGrafter"/>
</dbReference>
<feature type="repeat" description="ANK" evidence="7">
    <location>
        <begin position="69"/>
        <end position="91"/>
    </location>
</feature>
<evidence type="ECO:0000256" key="4">
    <source>
        <dbReference type="ARBA" id="ARBA00022989"/>
    </source>
</evidence>
<comment type="subcellular location">
    <subcellularLocation>
        <location evidence="1">Membrane</location>
        <topology evidence="1">Multi-pass membrane protein</topology>
    </subcellularLocation>
</comment>
<accession>A0A834YP52</accession>
<dbReference type="Proteomes" id="UP000655225">
    <property type="component" value="Unassembled WGS sequence"/>
</dbReference>
<feature type="domain" description="PGG" evidence="9">
    <location>
        <begin position="423"/>
        <end position="494"/>
    </location>
</feature>
<reference evidence="10 11" key="1">
    <citation type="submission" date="2020-04" db="EMBL/GenBank/DDBJ databases">
        <title>Plant Genome Project.</title>
        <authorList>
            <person name="Zhang R.-G."/>
        </authorList>
    </citation>
    <scope>NUCLEOTIDE SEQUENCE [LARGE SCALE GENOMIC DNA]</scope>
    <source>
        <strain evidence="10">YNK0</strain>
        <tissue evidence="10">Leaf</tissue>
    </source>
</reference>
<feature type="transmembrane region" description="Helical" evidence="8">
    <location>
        <begin position="468"/>
        <end position="494"/>
    </location>
</feature>
<dbReference type="Pfam" id="PF13857">
    <property type="entry name" value="Ank_5"/>
    <property type="match status" value="1"/>
</dbReference>
<dbReference type="PANTHER" id="PTHR24186">
    <property type="entry name" value="PROTEIN PHOSPHATASE 1 REGULATORY SUBUNIT"/>
    <property type="match status" value="1"/>
</dbReference>
<dbReference type="Gene3D" id="1.25.40.20">
    <property type="entry name" value="Ankyrin repeat-containing domain"/>
    <property type="match status" value="3"/>
</dbReference>
<protein>
    <recommendedName>
        <fullName evidence="9">PGG domain-containing protein</fullName>
    </recommendedName>
</protein>
<keyword evidence="3" id="KW-0677">Repeat</keyword>
<dbReference type="InterPro" id="IPR026961">
    <property type="entry name" value="PGG_dom"/>
</dbReference>
<evidence type="ECO:0000259" key="9">
    <source>
        <dbReference type="Pfam" id="PF13962"/>
    </source>
</evidence>
<dbReference type="OMA" id="HSYKESA"/>
<feature type="transmembrane region" description="Helical" evidence="8">
    <location>
        <begin position="430"/>
        <end position="448"/>
    </location>
</feature>
<gene>
    <name evidence="10" type="ORF">HHK36_023664</name>
</gene>
<evidence type="ECO:0000256" key="7">
    <source>
        <dbReference type="PROSITE-ProRule" id="PRU00023"/>
    </source>
</evidence>
<keyword evidence="2 8" id="KW-0812">Transmembrane</keyword>
<dbReference type="InterPro" id="IPR002110">
    <property type="entry name" value="Ankyrin_rpt"/>
</dbReference>
<keyword evidence="6 8" id="KW-0472">Membrane</keyword>
<dbReference type="PROSITE" id="PS50088">
    <property type="entry name" value="ANK_REPEAT"/>
    <property type="match status" value="6"/>
</dbReference>
<keyword evidence="5 7" id="KW-0040">ANK repeat</keyword>